<feature type="transmembrane region" description="Helical" evidence="5">
    <location>
        <begin position="1418"/>
        <end position="1442"/>
    </location>
</feature>
<dbReference type="NCBIfam" id="TIGR02232">
    <property type="entry name" value="myxo_disulf_rpt"/>
    <property type="match status" value="8"/>
</dbReference>
<evidence type="ECO:0000313" key="8">
    <source>
        <dbReference type="Proteomes" id="UP001295684"/>
    </source>
</evidence>
<reference evidence="7" key="1">
    <citation type="submission" date="2023-07" db="EMBL/GenBank/DDBJ databases">
        <authorList>
            <consortium name="AG Swart"/>
            <person name="Singh M."/>
            <person name="Singh A."/>
            <person name="Seah K."/>
            <person name="Emmerich C."/>
        </authorList>
    </citation>
    <scope>NUCLEOTIDE SEQUENCE</scope>
    <source>
        <strain evidence="7">DP1</strain>
    </source>
</reference>
<feature type="transmembrane region" description="Helical" evidence="5">
    <location>
        <begin position="1357"/>
        <end position="1379"/>
    </location>
</feature>
<dbReference type="GO" id="GO:0004222">
    <property type="term" value="F:metalloendopeptidase activity"/>
    <property type="evidence" value="ECO:0007669"/>
    <property type="project" value="TreeGrafter"/>
</dbReference>
<keyword evidence="3" id="KW-1015">Disulfide bond</keyword>
<feature type="transmembrane region" description="Helical" evidence="5">
    <location>
        <begin position="1272"/>
        <end position="1293"/>
    </location>
</feature>
<dbReference type="SUPFAM" id="SSF49899">
    <property type="entry name" value="Concanavalin A-like lectins/glucanases"/>
    <property type="match status" value="1"/>
</dbReference>
<dbReference type="PANTHER" id="PTHR46130:SF3">
    <property type="entry name" value="CHROMOSOME UNDETERMINED SCAFFOLD_33, WHOLE GENOME SHOTGUN SEQUENCE"/>
    <property type="match status" value="1"/>
</dbReference>
<dbReference type="InterPro" id="IPR043543">
    <property type="entry name" value="PAPPA/PAPPA2"/>
</dbReference>
<dbReference type="EMBL" id="CAMPGE010000330">
    <property type="protein sequence ID" value="CAI2359072.1"/>
    <property type="molecule type" value="Genomic_DNA"/>
</dbReference>
<feature type="transmembrane region" description="Helical" evidence="5">
    <location>
        <begin position="1196"/>
        <end position="1217"/>
    </location>
</feature>
<feature type="transmembrane region" description="Helical" evidence="5">
    <location>
        <begin position="1083"/>
        <end position="1106"/>
    </location>
</feature>
<dbReference type="GO" id="GO:0006508">
    <property type="term" value="P:proteolysis"/>
    <property type="evidence" value="ECO:0007669"/>
    <property type="project" value="TreeGrafter"/>
</dbReference>
<dbReference type="GO" id="GO:0007166">
    <property type="term" value="P:cell surface receptor signaling pathway"/>
    <property type="evidence" value="ECO:0007669"/>
    <property type="project" value="TreeGrafter"/>
</dbReference>
<name>A0AAD1X524_EUPCR</name>
<organism evidence="7 8">
    <name type="scientific">Euplotes crassus</name>
    <dbReference type="NCBI Taxonomy" id="5936"/>
    <lineage>
        <taxon>Eukaryota</taxon>
        <taxon>Sar</taxon>
        <taxon>Alveolata</taxon>
        <taxon>Ciliophora</taxon>
        <taxon>Intramacronucleata</taxon>
        <taxon>Spirotrichea</taxon>
        <taxon>Hypotrichia</taxon>
        <taxon>Euplotida</taxon>
        <taxon>Euplotidae</taxon>
        <taxon>Moneuplotes</taxon>
    </lineage>
</organism>
<gene>
    <name evidence="7" type="ORF">ECRASSUSDP1_LOCUS357</name>
</gene>
<keyword evidence="1 6" id="KW-0732">Signal</keyword>
<feature type="transmembrane region" description="Helical" evidence="5">
    <location>
        <begin position="1386"/>
        <end position="1406"/>
    </location>
</feature>
<feature type="transmembrane region" description="Helical" evidence="5">
    <location>
        <begin position="1229"/>
        <end position="1252"/>
    </location>
</feature>
<keyword evidence="5" id="KW-0472">Membrane</keyword>
<feature type="signal peptide" evidence="6">
    <location>
        <begin position="1"/>
        <end position="22"/>
    </location>
</feature>
<keyword evidence="8" id="KW-1185">Reference proteome</keyword>
<keyword evidence="2" id="KW-0677">Repeat</keyword>
<protein>
    <recommendedName>
        <fullName evidence="9">Lipoprotein</fullName>
    </recommendedName>
</protein>
<sequence>MKIHNHFCAIFYLTFLVNLTEWIKCATTLENWDLSVTVGGPGNLYSSSGGAAFQRFYAQRGTPAHIADTNSQGFIFQRTGSDACTPSDASYNTGIISVSLYVYIKDLESKQYLYCRSHQSGTDFDRGFCAGIENGRFFAEINSAGVFPYGGDYVETQFLGANYAKGWNMVGIYSGPAGTSINNVMFNGTGSSAGPVLHTSGQFIDDDALVNCIGGRRTSTTAARDSLRGMIHGVTIYSDQVLPADLYAAVSLACNAPCSICPAASAPTCLEYVNNALIASWDFTQGTYVTNIPDTGPNGLDQVLQDDHSITGYDPIFVDNQGLYFDGTSNVRTAGTWTQDEVRSITVEGWIRPFESTLTGKLFSFESAPNTDEFSINLKENTYEVKFGTTSVSVPFSSYSATDVNVWQYFGVSVQRIGDAESEVCAVFGTGTEACATVPAFLNVGPDNLQVGSDFNGMIKDMRVLDWPKTAAEFTHSYQTGCVAFRGTACTHCKYDTNLCDNTCDKDTYGANCDPCLSPFCTSCYGNTYTQCFECSGAYTFTFAGQSCDPVCGNGLVETAAGEACDDGNSNDNDGCSSACVVEPNWTCNNPSANAPSICARACTPGNYYGYHECNDGNGADGDGCDSTCKIERGWMCIDGTNTAPDICNELCGDGINLGNLPCDDGNSIDGDGCSAACDIENIFLCSSGNPLAPDHCHEWCGDGFRFENPWLYNPRRNLFRLQEVTCDDANLRSGEGCDGKCRIEEGFTCAGGNATHPDVCKEECGDRRHFYYDQCDDGNLDANDGCDANCFIESGWECLDGSPDNVTSCQELCGDYRNRGWHTCDDGNVVDGDGCSSTCHTESKWRCTGGDKEVGDKCNELCGDGKNDGNLPCDDYNLLVGDGCDASCQIEVGWNCSGGSATAMDTCIEICGDGLMKGMWACDDGNLRDGDGCSAVCTIEKGWMCREGDPAYCYKNLRPWITNYWITQNSSFIYFEFNTTVKLATHWEQGISWDLKLEGPLDEYKYSWTVINATEHKKVPTSGFFIYIDYPDQLFDYDFENITLYFNDSSSVIDSTNEFEMVDQAIQFYLHGKERDVPIEDWIGISLFAVGYATLIGFTVGLIFLGFPGWTMIDIICALQLVHLIPVARLYIPTVLLRFFQIFKYCNFEHIAFGQWKFTRAIDRDGFTKNDSPINYNFLKMGYDNKAFFSLTIDVWFFMTMACFIPALLSVYATILPKNKFARNIQSSTLGSFFSLLIIISMCKLTFAAVMNYRFFNVETTSEAVGSIGSVIYLIFLATVFMFLWAMALYYWDEISKSKSRDEEIEDIRKKNWKGTHLFYQYRTDHFFHYCYPLYFIMRRFFMSVIFVYWHDQSYYQLLFLSMLSVFSLVWHTAYMPFRSRLRNIIHTIFEFGYLTLCLMLFPYVYPNLTSDRFDKYPIFVITIYGIIFLAGLLTAMLGMYKGLEDKENDIPINEEPAIVVTLGPSPQDVLQAFREGEDVVKTPYYEEDNIDATEESEEAEESEEEKEEKKEEIEKEQSEAEAEEESSKSSSSEESESEEISETSSEDSKEDADKYADTRNIPHADVRLDNNTLQNAVKLAGAKQVSK</sequence>
<dbReference type="Proteomes" id="UP001295684">
    <property type="component" value="Unassembled WGS sequence"/>
</dbReference>
<evidence type="ECO:0008006" key="9">
    <source>
        <dbReference type="Google" id="ProtNLM"/>
    </source>
</evidence>
<dbReference type="PANTHER" id="PTHR46130">
    <property type="entry name" value="LAMGL DOMAIN-CONTAINING PROTEIN"/>
    <property type="match status" value="1"/>
</dbReference>
<dbReference type="Gene3D" id="2.60.120.200">
    <property type="match status" value="1"/>
</dbReference>
<evidence type="ECO:0000256" key="5">
    <source>
        <dbReference type="SAM" id="Phobius"/>
    </source>
</evidence>
<evidence type="ECO:0000256" key="1">
    <source>
        <dbReference type="ARBA" id="ARBA00022729"/>
    </source>
</evidence>
<feature type="compositionally biased region" description="Acidic residues" evidence="4">
    <location>
        <begin position="1487"/>
        <end position="1508"/>
    </location>
</feature>
<feature type="compositionally biased region" description="Basic and acidic residues" evidence="4">
    <location>
        <begin position="1509"/>
        <end position="1520"/>
    </location>
</feature>
<feature type="compositionally biased region" description="Acidic residues" evidence="4">
    <location>
        <begin position="1535"/>
        <end position="1552"/>
    </location>
</feature>
<evidence type="ECO:0000256" key="6">
    <source>
        <dbReference type="SAM" id="SignalP"/>
    </source>
</evidence>
<keyword evidence="5" id="KW-1133">Transmembrane helix</keyword>
<dbReference type="InterPro" id="IPR013320">
    <property type="entry name" value="ConA-like_dom_sf"/>
</dbReference>
<feature type="transmembrane region" description="Helical" evidence="5">
    <location>
        <begin position="1113"/>
        <end position="1133"/>
    </location>
</feature>
<evidence type="ECO:0000256" key="2">
    <source>
        <dbReference type="ARBA" id="ARBA00022737"/>
    </source>
</evidence>
<dbReference type="GO" id="GO:0005615">
    <property type="term" value="C:extracellular space"/>
    <property type="evidence" value="ECO:0007669"/>
    <property type="project" value="TreeGrafter"/>
</dbReference>
<keyword evidence="5" id="KW-0812">Transmembrane</keyword>
<evidence type="ECO:0000256" key="4">
    <source>
        <dbReference type="SAM" id="MobiDB-lite"/>
    </source>
</evidence>
<proteinExistence type="predicted"/>
<accession>A0AAD1X524</accession>
<evidence type="ECO:0000313" key="7">
    <source>
        <dbReference type="EMBL" id="CAI2359072.1"/>
    </source>
</evidence>
<feature type="compositionally biased region" description="Basic and acidic residues" evidence="4">
    <location>
        <begin position="1553"/>
        <end position="1570"/>
    </location>
</feature>
<feature type="chain" id="PRO_5042153850" description="Lipoprotein" evidence="6">
    <location>
        <begin position="23"/>
        <end position="1589"/>
    </location>
</feature>
<feature type="region of interest" description="Disordered" evidence="4">
    <location>
        <begin position="1483"/>
        <end position="1574"/>
    </location>
</feature>
<dbReference type="Pfam" id="PF13948">
    <property type="entry name" value="DUF4215"/>
    <property type="match status" value="3"/>
</dbReference>
<feature type="transmembrane region" description="Helical" evidence="5">
    <location>
        <begin position="1328"/>
        <end position="1351"/>
    </location>
</feature>
<dbReference type="InterPro" id="IPR011936">
    <property type="entry name" value="Myxo_disulph_rpt"/>
</dbReference>
<comment type="caution">
    <text evidence="7">The sequence shown here is derived from an EMBL/GenBank/DDBJ whole genome shotgun (WGS) entry which is preliminary data.</text>
</comment>
<evidence type="ECO:0000256" key="3">
    <source>
        <dbReference type="ARBA" id="ARBA00023157"/>
    </source>
</evidence>